<dbReference type="EMBL" id="SJPR01000002">
    <property type="protein sequence ID" value="TWT97880.1"/>
    <property type="molecule type" value="Genomic_DNA"/>
</dbReference>
<proteinExistence type="predicted"/>
<accession>A0A5C6AEM7</accession>
<keyword evidence="4" id="KW-1185">Reference proteome</keyword>
<evidence type="ECO:0000259" key="2">
    <source>
        <dbReference type="Pfam" id="PF13360"/>
    </source>
</evidence>
<dbReference type="PANTHER" id="PTHR34512">
    <property type="entry name" value="CELL SURFACE PROTEIN"/>
    <property type="match status" value="1"/>
</dbReference>
<gene>
    <name evidence="3" type="ORF">Pla108_20340</name>
</gene>
<dbReference type="InterPro" id="IPR015943">
    <property type="entry name" value="WD40/YVTN_repeat-like_dom_sf"/>
</dbReference>
<name>A0A5C6AEM7_9BACT</name>
<dbReference type="AlphaFoldDB" id="A0A5C6AEM7"/>
<dbReference type="RefSeq" id="WP_146444774.1">
    <property type="nucleotide sequence ID" value="NZ_SJPR01000002.1"/>
</dbReference>
<feature type="domain" description="Pyrrolo-quinoline quinone repeat" evidence="2">
    <location>
        <begin position="321"/>
        <end position="506"/>
    </location>
</feature>
<dbReference type="InterPro" id="IPR011047">
    <property type="entry name" value="Quinoprotein_ADH-like_sf"/>
</dbReference>
<feature type="transmembrane region" description="Helical" evidence="1">
    <location>
        <begin position="20"/>
        <end position="37"/>
    </location>
</feature>
<dbReference type="Gene3D" id="2.130.10.10">
    <property type="entry name" value="YVTN repeat-like/Quinoprotein amine dehydrogenase"/>
    <property type="match status" value="2"/>
</dbReference>
<dbReference type="SUPFAM" id="SSF50998">
    <property type="entry name" value="Quinoprotein alcohol dehydrogenase-like"/>
    <property type="match status" value="1"/>
</dbReference>
<feature type="transmembrane region" description="Helical" evidence="1">
    <location>
        <begin position="49"/>
        <end position="68"/>
    </location>
</feature>
<dbReference type="Proteomes" id="UP000317421">
    <property type="component" value="Unassembled WGS sequence"/>
</dbReference>
<keyword evidence="1" id="KW-1133">Transmembrane helix</keyword>
<dbReference type="PANTHER" id="PTHR34512:SF30">
    <property type="entry name" value="OUTER MEMBRANE PROTEIN ASSEMBLY FACTOR BAMB"/>
    <property type="match status" value="1"/>
</dbReference>
<evidence type="ECO:0000313" key="3">
    <source>
        <dbReference type="EMBL" id="TWT97880.1"/>
    </source>
</evidence>
<feature type="transmembrane region" description="Helical" evidence="1">
    <location>
        <begin position="74"/>
        <end position="95"/>
    </location>
</feature>
<evidence type="ECO:0000256" key="1">
    <source>
        <dbReference type="SAM" id="Phobius"/>
    </source>
</evidence>
<reference evidence="3 4" key="1">
    <citation type="submission" date="2019-02" db="EMBL/GenBank/DDBJ databases">
        <title>Deep-cultivation of Planctomycetes and their phenomic and genomic characterization uncovers novel biology.</title>
        <authorList>
            <person name="Wiegand S."/>
            <person name="Jogler M."/>
            <person name="Boedeker C."/>
            <person name="Pinto D."/>
            <person name="Vollmers J."/>
            <person name="Rivas-Marin E."/>
            <person name="Kohn T."/>
            <person name="Peeters S.H."/>
            <person name="Heuer A."/>
            <person name="Rast P."/>
            <person name="Oberbeckmann S."/>
            <person name="Bunk B."/>
            <person name="Jeske O."/>
            <person name="Meyerdierks A."/>
            <person name="Storesund J.E."/>
            <person name="Kallscheuer N."/>
            <person name="Luecker S."/>
            <person name="Lage O.M."/>
            <person name="Pohl T."/>
            <person name="Merkel B.J."/>
            <person name="Hornburger P."/>
            <person name="Mueller R.-W."/>
            <person name="Bruemmer F."/>
            <person name="Labrenz M."/>
            <person name="Spormann A.M."/>
            <person name="Op Den Camp H."/>
            <person name="Overmann J."/>
            <person name="Amann R."/>
            <person name="Jetten M.S.M."/>
            <person name="Mascher T."/>
            <person name="Medema M.H."/>
            <person name="Devos D.P."/>
            <person name="Kaster A.-K."/>
            <person name="Ovreas L."/>
            <person name="Rohde M."/>
            <person name="Galperin M.Y."/>
            <person name="Jogler C."/>
        </authorList>
    </citation>
    <scope>NUCLEOTIDE SEQUENCE [LARGE SCALE GENOMIC DNA]</scope>
    <source>
        <strain evidence="3 4">Pla108</strain>
    </source>
</reference>
<dbReference type="Pfam" id="PF13360">
    <property type="entry name" value="PQQ_2"/>
    <property type="match status" value="2"/>
</dbReference>
<protein>
    <submittedName>
        <fullName evidence="3">Outer membrane biogenesis protein BamB</fullName>
    </submittedName>
</protein>
<keyword evidence="1" id="KW-0812">Transmembrane</keyword>
<sequence>MPPSEDSPQQAAADRPRRRILFPWIWIGLLAGARLAVEVSGITVDFKTIATLLAVVLGLLGLALWYLIRGRGPWPLRLAVGVAPFVAIGVLNGLYEMRFNGAGAVVGLHRRGADKADQRLGDIDAPAVAEGIPDWGPGQYDYPRFLGEGPWAESVGPPISADWEENPPEELWRREVGAGWSAFAVLGDYAVTQEQRGDSELTVCYRARTGEPVWSHSDKSRFDPGDFQGNMGRQGPRATPTIAGDRVYTQGAQGLVTCLDARTGEPVWQVDTVDRYGVTVPVWGKSGSPLVVAADVEGVEKELVIVNVGAPADPPSGFDASIVAFDAATGDEVWSVGSRQTSYASPDLVTLDGERLVLQTSDDVLTAHRVATGEQVFEHPWYGQSDNMPACSQPVELSGDRLLLTKGYGHGASLLKVGHDSDAWSIDALWEPPIKRVLQTKFSNTVVRGDYAYAMDGDDLQCVEIATGESLWSSRRRPKFGFGQVLLVGDYILVMTEETGEVVLVEATPERYREAASLRVLAVRETCWNNPVVVGDLLLVRNAVEAAAYRLPLASE</sequence>
<evidence type="ECO:0000313" key="4">
    <source>
        <dbReference type="Proteomes" id="UP000317421"/>
    </source>
</evidence>
<dbReference type="InterPro" id="IPR002372">
    <property type="entry name" value="PQQ_rpt_dom"/>
</dbReference>
<organism evidence="3 4">
    <name type="scientific">Botrimarina colliarenosi</name>
    <dbReference type="NCBI Taxonomy" id="2528001"/>
    <lineage>
        <taxon>Bacteria</taxon>
        <taxon>Pseudomonadati</taxon>
        <taxon>Planctomycetota</taxon>
        <taxon>Planctomycetia</taxon>
        <taxon>Pirellulales</taxon>
        <taxon>Lacipirellulaceae</taxon>
        <taxon>Botrimarina</taxon>
    </lineage>
</organism>
<comment type="caution">
    <text evidence="3">The sequence shown here is derived from an EMBL/GenBank/DDBJ whole genome shotgun (WGS) entry which is preliminary data.</text>
</comment>
<dbReference type="OrthoDB" id="7051554at2"/>
<feature type="domain" description="Pyrrolo-quinoline quinone repeat" evidence="2">
    <location>
        <begin position="169"/>
        <end position="274"/>
    </location>
</feature>
<keyword evidence="1" id="KW-0472">Membrane</keyword>